<keyword evidence="2" id="KW-0472">Membrane</keyword>
<feature type="chain" id="PRO_5045653159" evidence="3">
    <location>
        <begin position="30"/>
        <end position="394"/>
    </location>
</feature>
<feature type="compositionally biased region" description="Polar residues" evidence="1">
    <location>
        <begin position="32"/>
        <end position="51"/>
    </location>
</feature>
<keyword evidence="3" id="KW-0732">Signal</keyword>
<dbReference type="Proteomes" id="UP001595855">
    <property type="component" value="Unassembled WGS sequence"/>
</dbReference>
<proteinExistence type="predicted"/>
<protein>
    <submittedName>
        <fullName evidence="4">LPXTG cell wall anchor domain-containing protein</fullName>
    </submittedName>
</protein>
<dbReference type="PROSITE" id="PS51318">
    <property type="entry name" value="TAT"/>
    <property type="match status" value="1"/>
</dbReference>
<feature type="compositionally biased region" description="Basic and acidic residues" evidence="1">
    <location>
        <begin position="88"/>
        <end position="100"/>
    </location>
</feature>
<feature type="compositionally biased region" description="Basic and acidic residues" evidence="1">
    <location>
        <begin position="108"/>
        <end position="134"/>
    </location>
</feature>
<feature type="region of interest" description="Disordered" evidence="1">
    <location>
        <begin position="312"/>
        <end position="357"/>
    </location>
</feature>
<feature type="region of interest" description="Disordered" evidence="1">
    <location>
        <begin position="29"/>
        <end position="148"/>
    </location>
</feature>
<feature type="compositionally biased region" description="Acidic residues" evidence="1">
    <location>
        <begin position="135"/>
        <end position="148"/>
    </location>
</feature>
<comment type="caution">
    <text evidence="4">The sequence shown here is derived from an EMBL/GenBank/DDBJ whole genome shotgun (WGS) entry which is preliminary data.</text>
</comment>
<keyword evidence="2" id="KW-1133">Transmembrane helix</keyword>
<feature type="compositionally biased region" description="Low complexity" evidence="1">
    <location>
        <begin position="65"/>
        <end position="85"/>
    </location>
</feature>
<feature type="compositionally biased region" description="Basic and acidic residues" evidence="1">
    <location>
        <begin position="54"/>
        <end position="64"/>
    </location>
</feature>
<evidence type="ECO:0000256" key="3">
    <source>
        <dbReference type="SAM" id="SignalP"/>
    </source>
</evidence>
<dbReference type="EMBL" id="JBHSJO010000001">
    <property type="protein sequence ID" value="MFC5015982.1"/>
    <property type="molecule type" value="Genomic_DNA"/>
</dbReference>
<keyword evidence="2" id="KW-0812">Transmembrane</keyword>
<accession>A0ABV9WWT5</accession>
<evidence type="ECO:0000256" key="2">
    <source>
        <dbReference type="SAM" id="Phobius"/>
    </source>
</evidence>
<evidence type="ECO:0000313" key="5">
    <source>
        <dbReference type="Proteomes" id="UP001595855"/>
    </source>
</evidence>
<gene>
    <name evidence="4" type="ORF">ACFPRC_13930</name>
</gene>
<reference evidence="5" key="1">
    <citation type="journal article" date="2019" name="Int. J. Syst. Evol. Microbiol.">
        <title>The Global Catalogue of Microorganisms (GCM) 10K type strain sequencing project: providing services to taxonomists for standard genome sequencing and annotation.</title>
        <authorList>
            <consortium name="The Broad Institute Genomics Platform"/>
            <consortium name="The Broad Institute Genome Sequencing Center for Infectious Disease"/>
            <person name="Wu L."/>
            <person name="Ma J."/>
        </authorList>
    </citation>
    <scope>NUCLEOTIDE SEQUENCE [LARGE SCALE GENOMIC DNA]</scope>
    <source>
        <strain evidence="5">CGMCC 4.1542</strain>
    </source>
</reference>
<dbReference type="RefSeq" id="WP_271319920.1">
    <property type="nucleotide sequence ID" value="NZ_BAAATN010000004.1"/>
</dbReference>
<sequence>MKLRRAMVTAAAATVLAPLALVSAPVAFATDGPSTSTSSEEQGPATQEGGQDSSSKDETTKPSTEESPSSEEQPPGGNPPAGNENDPSDDKTTPSDDKTTPSDGQQPPKDDGTGVKPPSEDDTKPSDDAGKPSGDEGDPSDENVFDPYEDCDTYELDEKLSASISGLPNKIVAGSGWHDFEFVIDNDSEKDLKNVWINAFAEYSGELNSDVSLYEDLAEFQVKQNGKWTSAYQETYGDGKDAFTFTGSIVAILPTLEKDSTATLDLRVKIHADAPAGSAFSVSDAVYAGEDKSCYGNGDTYDFTVLAAGSAKPGDVDDVEPNGEKPKDAGKDLRPQGVDKDLKPQGGAKPVTGSLAQTGSNSALPMIGLVGGLAVVAGGGALFVVRRRKAGVQA</sequence>
<name>A0ABV9WWT5_9ACTN</name>
<dbReference type="NCBIfam" id="TIGR01167">
    <property type="entry name" value="LPXTG_anchor"/>
    <property type="match status" value="1"/>
</dbReference>
<feature type="compositionally biased region" description="Basic and acidic residues" evidence="1">
    <location>
        <begin position="322"/>
        <end position="343"/>
    </location>
</feature>
<evidence type="ECO:0000256" key="1">
    <source>
        <dbReference type="SAM" id="MobiDB-lite"/>
    </source>
</evidence>
<dbReference type="InterPro" id="IPR006311">
    <property type="entry name" value="TAT_signal"/>
</dbReference>
<evidence type="ECO:0000313" key="4">
    <source>
        <dbReference type="EMBL" id="MFC5015982.1"/>
    </source>
</evidence>
<keyword evidence="5" id="KW-1185">Reference proteome</keyword>
<feature type="transmembrane region" description="Helical" evidence="2">
    <location>
        <begin position="363"/>
        <end position="385"/>
    </location>
</feature>
<feature type="signal peptide" evidence="3">
    <location>
        <begin position="1"/>
        <end position="29"/>
    </location>
</feature>
<organism evidence="4 5">
    <name type="scientific">Streptomyces lienomycini</name>
    <dbReference type="NCBI Taxonomy" id="284035"/>
    <lineage>
        <taxon>Bacteria</taxon>
        <taxon>Bacillati</taxon>
        <taxon>Actinomycetota</taxon>
        <taxon>Actinomycetes</taxon>
        <taxon>Kitasatosporales</taxon>
        <taxon>Streptomycetaceae</taxon>
        <taxon>Streptomyces</taxon>
    </lineage>
</organism>